<sequence length="68" mass="7737">MNVIGLERERFAGSHRLCEYTMIICVHTPFQCENCQETLPFASVEKHVAESCQAAPLTCEYCQLTNIK</sequence>
<dbReference type="Proteomes" id="UP001152795">
    <property type="component" value="Unassembled WGS sequence"/>
</dbReference>
<dbReference type="Gene3D" id="3.30.40.10">
    <property type="entry name" value="Zinc/RING finger domain, C3HC4 (zinc finger)"/>
    <property type="match status" value="1"/>
</dbReference>
<dbReference type="EMBL" id="CACRXK020002716">
    <property type="protein sequence ID" value="CAB3995725.1"/>
    <property type="molecule type" value="Genomic_DNA"/>
</dbReference>
<evidence type="ECO:0000313" key="2">
    <source>
        <dbReference type="Proteomes" id="UP001152795"/>
    </source>
</evidence>
<feature type="non-terminal residue" evidence="1">
    <location>
        <position position="68"/>
    </location>
</feature>
<accession>A0A6S7GVS7</accession>
<dbReference type="AlphaFoldDB" id="A0A6S7GVS7"/>
<protein>
    <submittedName>
        <fullName evidence="1">Uncharacterized protein</fullName>
    </submittedName>
</protein>
<keyword evidence="2" id="KW-1185">Reference proteome</keyword>
<reference evidence="1" key="1">
    <citation type="submission" date="2020-04" db="EMBL/GenBank/DDBJ databases">
        <authorList>
            <person name="Alioto T."/>
            <person name="Alioto T."/>
            <person name="Gomez Garrido J."/>
        </authorList>
    </citation>
    <scope>NUCLEOTIDE SEQUENCE</scope>
    <source>
        <strain evidence="1">A484AB</strain>
    </source>
</reference>
<gene>
    <name evidence="1" type="ORF">PACLA_8A031338</name>
</gene>
<name>A0A6S7GVS7_PARCT</name>
<evidence type="ECO:0000313" key="1">
    <source>
        <dbReference type="EMBL" id="CAB3995725.1"/>
    </source>
</evidence>
<organism evidence="1 2">
    <name type="scientific">Paramuricea clavata</name>
    <name type="common">Red gorgonian</name>
    <name type="synonym">Violescent sea-whip</name>
    <dbReference type="NCBI Taxonomy" id="317549"/>
    <lineage>
        <taxon>Eukaryota</taxon>
        <taxon>Metazoa</taxon>
        <taxon>Cnidaria</taxon>
        <taxon>Anthozoa</taxon>
        <taxon>Octocorallia</taxon>
        <taxon>Malacalcyonacea</taxon>
        <taxon>Plexauridae</taxon>
        <taxon>Paramuricea</taxon>
    </lineage>
</organism>
<comment type="caution">
    <text evidence="1">The sequence shown here is derived from an EMBL/GenBank/DDBJ whole genome shotgun (WGS) entry which is preliminary data.</text>
</comment>
<proteinExistence type="predicted"/>
<dbReference type="OrthoDB" id="422728at2759"/>
<dbReference type="InterPro" id="IPR013083">
    <property type="entry name" value="Znf_RING/FYVE/PHD"/>
</dbReference>